<proteinExistence type="predicted"/>
<gene>
    <name evidence="9" type="ORF">RN87_09155</name>
</gene>
<evidence type="ECO:0000256" key="5">
    <source>
        <dbReference type="ARBA" id="ARBA00022679"/>
    </source>
</evidence>
<sequence length="144" mass="16452">MKEMYQFIIATHGLFAEGIKNSIEIILGKFENLSTLSCYTDSNFNLKKEIDEILKKYNNKEVIVITDIFGGSVNNLFMEEIPLNKNIHLITGLNLPLVLNLLGEQENYLIPEELIQNSMEISSDAVKYCNLELIKTSKNTDEDF</sequence>
<dbReference type="CDD" id="cd00006">
    <property type="entry name" value="PTS_IIA_man"/>
    <property type="match status" value="1"/>
</dbReference>
<dbReference type="Proteomes" id="UP000063275">
    <property type="component" value="Chromosome"/>
</dbReference>
<dbReference type="OrthoDB" id="6578004at2"/>
<evidence type="ECO:0000256" key="6">
    <source>
        <dbReference type="ARBA" id="ARBA00022683"/>
    </source>
</evidence>
<keyword evidence="6" id="KW-0598">Phosphotransferase system</keyword>
<evidence type="ECO:0000256" key="2">
    <source>
        <dbReference type="ARBA" id="ARBA00022448"/>
    </source>
</evidence>
<keyword evidence="2" id="KW-0813">Transport</keyword>
<evidence type="ECO:0000259" key="8">
    <source>
        <dbReference type="PROSITE" id="PS51096"/>
    </source>
</evidence>
<dbReference type="GO" id="GO:0009401">
    <property type="term" value="P:phosphoenolpyruvate-dependent sugar phosphotransferase system"/>
    <property type="evidence" value="ECO:0007669"/>
    <property type="project" value="UniProtKB-KW"/>
</dbReference>
<dbReference type="PROSITE" id="PS51096">
    <property type="entry name" value="PTS_EIIA_TYPE_4"/>
    <property type="match status" value="1"/>
</dbReference>
<dbReference type="InterPro" id="IPR004701">
    <property type="entry name" value="PTS_EIIA_man-typ"/>
</dbReference>
<dbReference type="GO" id="GO:0005737">
    <property type="term" value="C:cytoplasm"/>
    <property type="evidence" value="ECO:0007669"/>
    <property type="project" value="UniProtKB-SubCell"/>
</dbReference>
<dbReference type="InterPro" id="IPR051471">
    <property type="entry name" value="Bacterial_PTS_sugar_comp"/>
</dbReference>
<dbReference type="Gene3D" id="3.40.50.510">
    <property type="entry name" value="Phosphotransferase system, mannose-type IIA component"/>
    <property type="match status" value="1"/>
</dbReference>
<keyword evidence="5" id="KW-0808">Transferase</keyword>
<evidence type="ECO:0000256" key="1">
    <source>
        <dbReference type="ARBA" id="ARBA00004496"/>
    </source>
</evidence>
<dbReference type="AlphaFoldDB" id="A0A0S2ZNZ8"/>
<feature type="domain" description="PTS EIIA type-4" evidence="8">
    <location>
        <begin position="4"/>
        <end position="126"/>
    </location>
</feature>
<dbReference type="KEGG" id="fhw:RN87_09155"/>
<dbReference type="Pfam" id="PF03610">
    <property type="entry name" value="EIIA-man"/>
    <property type="match status" value="1"/>
</dbReference>
<dbReference type="InterPro" id="IPR033887">
    <property type="entry name" value="PTS_IIA_man"/>
</dbReference>
<evidence type="ECO:0000256" key="3">
    <source>
        <dbReference type="ARBA" id="ARBA00022490"/>
    </source>
</evidence>
<keyword evidence="3" id="KW-0963">Cytoplasm</keyword>
<name>A0A0S2ZNZ8_9FUSO</name>
<dbReference type="PANTHER" id="PTHR33799:SF1">
    <property type="entry name" value="PTS SYSTEM MANNOSE-SPECIFIC EIIAB COMPONENT-RELATED"/>
    <property type="match status" value="1"/>
</dbReference>
<dbReference type="PANTHER" id="PTHR33799">
    <property type="entry name" value="PTS PERMEASE-RELATED-RELATED"/>
    <property type="match status" value="1"/>
</dbReference>
<comment type="subcellular location">
    <subcellularLocation>
        <location evidence="1">Cytoplasm</location>
    </subcellularLocation>
</comment>
<evidence type="ECO:0000256" key="7">
    <source>
        <dbReference type="ARBA" id="ARBA00022777"/>
    </source>
</evidence>
<protein>
    <submittedName>
        <fullName evidence="9">PTS mannose transporter subunit IIA</fullName>
    </submittedName>
</protein>
<reference evidence="9 10" key="1">
    <citation type="submission" date="2015-11" db="EMBL/GenBank/DDBJ databases">
        <authorList>
            <person name="Zhang Y."/>
            <person name="Guo Z."/>
        </authorList>
    </citation>
    <scope>NUCLEOTIDE SEQUENCE [LARGE SCALE GENOMIC DNA]</scope>
    <source>
        <strain evidence="9 10">ChDC F174</strain>
    </source>
</reference>
<dbReference type="SUPFAM" id="SSF53062">
    <property type="entry name" value="PTS system fructose IIA component-like"/>
    <property type="match status" value="1"/>
</dbReference>
<dbReference type="GO" id="GO:0016301">
    <property type="term" value="F:kinase activity"/>
    <property type="evidence" value="ECO:0007669"/>
    <property type="project" value="UniProtKB-KW"/>
</dbReference>
<organism evidence="9">
    <name type="scientific">Fusobacterium hwasookii ChDC F174</name>
    <dbReference type="NCBI Taxonomy" id="1307442"/>
    <lineage>
        <taxon>Bacteria</taxon>
        <taxon>Fusobacteriati</taxon>
        <taxon>Fusobacteriota</taxon>
        <taxon>Fusobacteriia</taxon>
        <taxon>Fusobacteriales</taxon>
        <taxon>Fusobacteriaceae</taxon>
        <taxon>Fusobacterium</taxon>
    </lineage>
</organism>
<evidence type="ECO:0000313" key="9">
    <source>
        <dbReference type="EMBL" id="ALQ40690.1"/>
    </source>
</evidence>
<keyword evidence="7" id="KW-0418">Kinase</keyword>
<dbReference type="EMBL" id="CP013331">
    <property type="protein sequence ID" value="ALQ40690.1"/>
    <property type="molecule type" value="Genomic_DNA"/>
</dbReference>
<dbReference type="GO" id="GO:0016020">
    <property type="term" value="C:membrane"/>
    <property type="evidence" value="ECO:0007669"/>
    <property type="project" value="InterPro"/>
</dbReference>
<evidence type="ECO:0000313" key="10">
    <source>
        <dbReference type="Proteomes" id="UP000063275"/>
    </source>
</evidence>
<evidence type="ECO:0000256" key="4">
    <source>
        <dbReference type="ARBA" id="ARBA00022597"/>
    </source>
</evidence>
<keyword evidence="4" id="KW-0762">Sugar transport</keyword>
<accession>A0A0S2ZNZ8</accession>
<dbReference type="InterPro" id="IPR036662">
    <property type="entry name" value="PTS_EIIA_man-typ_sf"/>
</dbReference>